<protein>
    <submittedName>
        <fullName evidence="3">Uncharacterized protein</fullName>
    </submittedName>
</protein>
<dbReference type="OrthoDB" id="6214779at2"/>
<reference evidence="4" key="1">
    <citation type="submission" date="2016-12" db="EMBL/GenBank/DDBJ databases">
        <authorList>
            <person name="Rodrigo-Torres L."/>
            <person name="Arahal R.D."/>
            <person name="Lucena T."/>
        </authorList>
    </citation>
    <scope>NUCLEOTIDE SEQUENCE [LARGE SCALE GENOMIC DNA]</scope>
</reference>
<dbReference type="PANTHER" id="PTHR38108:SF1">
    <property type="entry name" value="UPF0319 PROTEIN YCCT"/>
    <property type="match status" value="1"/>
</dbReference>
<dbReference type="Pfam" id="PF09829">
    <property type="entry name" value="DUF2057"/>
    <property type="match status" value="1"/>
</dbReference>
<sequence>MKRINIILSGFIGLLLISPIQAATISSEKSVEILALDGRELEGGRYVNDKTLEVGTGQHQLVIRYYGDVRKGSKSAIYSTQPYIFSVDLKQDDQVVILAPSLKSYSQAKAYFRRGAQWTLRYQDGSEEKIQYEKLTGKGLMPFADIEKAVAAYNKKHHPKNFVPATQASTSIAAQSLQKTPAGQNDTLIQTIQLLYNNATPEQKLKIKQWIGHQP</sequence>
<organism evidence="3 4">
    <name type="scientific">Vibrio quintilis</name>
    <dbReference type="NCBI Taxonomy" id="1117707"/>
    <lineage>
        <taxon>Bacteria</taxon>
        <taxon>Pseudomonadati</taxon>
        <taxon>Pseudomonadota</taxon>
        <taxon>Gammaproteobacteria</taxon>
        <taxon>Vibrionales</taxon>
        <taxon>Vibrionaceae</taxon>
        <taxon>Vibrio</taxon>
    </lineage>
</organism>
<evidence type="ECO:0000256" key="1">
    <source>
        <dbReference type="ARBA" id="ARBA00008490"/>
    </source>
</evidence>
<dbReference type="STRING" id="1117707.VQ7734_04604"/>
<dbReference type="AlphaFoldDB" id="A0A1M7Z1Z0"/>
<dbReference type="Proteomes" id="UP000184600">
    <property type="component" value="Unassembled WGS sequence"/>
</dbReference>
<evidence type="ECO:0000313" key="4">
    <source>
        <dbReference type="Proteomes" id="UP000184600"/>
    </source>
</evidence>
<dbReference type="PANTHER" id="PTHR38108">
    <property type="entry name" value="UPF0319 PROTEIN YCCT"/>
    <property type="match status" value="1"/>
</dbReference>
<dbReference type="InterPro" id="IPR018635">
    <property type="entry name" value="UPF0319"/>
</dbReference>
<proteinExistence type="inferred from homology"/>
<name>A0A1M7Z1Z0_9VIBR</name>
<dbReference type="EMBL" id="FRFG01000080">
    <property type="protein sequence ID" value="SHO58832.1"/>
    <property type="molecule type" value="Genomic_DNA"/>
</dbReference>
<comment type="similarity">
    <text evidence="1">Belongs to the UPF0319 family.</text>
</comment>
<keyword evidence="4" id="KW-1185">Reference proteome</keyword>
<dbReference type="RefSeq" id="WP_073586273.1">
    <property type="nucleotide sequence ID" value="NZ_AP024897.1"/>
</dbReference>
<evidence type="ECO:0000313" key="3">
    <source>
        <dbReference type="EMBL" id="SHO58832.1"/>
    </source>
</evidence>
<gene>
    <name evidence="3" type="ORF">VQ7734_04604</name>
</gene>
<evidence type="ECO:0000256" key="2">
    <source>
        <dbReference type="ARBA" id="ARBA00022729"/>
    </source>
</evidence>
<keyword evidence="2" id="KW-0732">Signal</keyword>
<accession>A0A1M7Z1Z0</accession>